<dbReference type="GO" id="GO:0030422">
    <property type="term" value="P:siRNA processing"/>
    <property type="evidence" value="ECO:0007669"/>
    <property type="project" value="TreeGrafter"/>
</dbReference>
<dbReference type="InterPro" id="IPR036389">
    <property type="entry name" value="RNase_III_sf"/>
</dbReference>
<dbReference type="CDD" id="cd00593">
    <property type="entry name" value="RIBOc"/>
    <property type="match status" value="2"/>
</dbReference>
<dbReference type="PROSITE" id="PS51194">
    <property type="entry name" value="HELICASE_CTER"/>
    <property type="match status" value="1"/>
</dbReference>
<dbReference type="Gene3D" id="3.40.50.300">
    <property type="entry name" value="P-loop containing nucleotide triphosphate hydrolases"/>
    <property type="match status" value="2"/>
</dbReference>
<gene>
    <name evidence="12" type="ORF">CPB84DRAFT_1791372</name>
</gene>
<comment type="caution">
    <text evidence="12">The sequence shown here is derived from an EMBL/GenBank/DDBJ whole genome shotgun (WGS) entry which is preliminary data.</text>
</comment>
<dbReference type="PANTHER" id="PTHR14950">
    <property type="entry name" value="DICER-RELATED"/>
    <property type="match status" value="1"/>
</dbReference>
<dbReference type="Gene3D" id="3.30.160.380">
    <property type="entry name" value="Dicer dimerisation domain"/>
    <property type="match status" value="1"/>
</dbReference>
<dbReference type="EMBL" id="JADNYJ010000127">
    <property type="protein sequence ID" value="KAF8881944.1"/>
    <property type="molecule type" value="Genomic_DNA"/>
</dbReference>
<keyword evidence="4" id="KW-0347">Helicase</keyword>
<feature type="domain" description="Helicase ATP-binding" evidence="9">
    <location>
        <begin position="29"/>
        <end position="203"/>
    </location>
</feature>
<dbReference type="InterPro" id="IPR011545">
    <property type="entry name" value="DEAD/DEAH_box_helicase_dom"/>
</dbReference>
<dbReference type="SUPFAM" id="SSF52540">
    <property type="entry name" value="P-loop containing nucleoside triphosphate hydrolases"/>
    <property type="match status" value="1"/>
</dbReference>
<dbReference type="GO" id="GO:0004386">
    <property type="term" value="F:helicase activity"/>
    <property type="evidence" value="ECO:0007669"/>
    <property type="project" value="UniProtKB-KW"/>
</dbReference>
<feature type="domain" description="Dicer dsRNA-binding fold" evidence="11">
    <location>
        <begin position="565"/>
        <end position="665"/>
    </location>
</feature>
<dbReference type="SUPFAM" id="SSF54768">
    <property type="entry name" value="dsRNA-binding domain-like"/>
    <property type="match status" value="2"/>
</dbReference>
<dbReference type="GO" id="GO:0003723">
    <property type="term" value="F:RNA binding"/>
    <property type="evidence" value="ECO:0007669"/>
    <property type="project" value="UniProtKB-UniRule"/>
</dbReference>
<feature type="domain" description="RNase III" evidence="8">
    <location>
        <begin position="1127"/>
        <end position="1274"/>
    </location>
</feature>
<dbReference type="GO" id="GO:0005737">
    <property type="term" value="C:cytoplasm"/>
    <property type="evidence" value="ECO:0007669"/>
    <property type="project" value="TreeGrafter"/>
</dbReference>
<keyword evidence="13" id="KW-1185">Reference proteome</keyword>
<dbReference type="Pfam" id="PF03368">
    <property type="entry name" value="Dicer_dimer"/>
    <property type="match status" value="1"/>
</dbReference>
<evidence type="ECO:0000256" key="2">
    <source>
        <dbReference type="ARBA" id="ARBA00022741"/>
    </source>
</evidence>
<dbReference type="SMART" id="SM00535">
    <property type="entry name" value="RIBOc"/>
    <property type="match status" value="2"/>
</dbReference>
<dbReference type="GO" id="GO:0005634">
    <property type="term" value="C:nucleus"/>
    <property type="evidence" value="ECO:0007669"/>
    <property type="project" value="TreeGrafter"/>
</dbReference>
<evidence type="ECO:0000256" key="7">
    <source>
        <dbReference type="SAM" id="MobiDB-lite"/>
    </source>
</evidence>
<dbReference type="SMART" id="SM00490">
    <property type="entry name" value="HELICc"/>
    <property type="match status" value="1"/>
</dbReference>
<dbReference type="GO" id="GO:0005524">
    <property type="term" value="F:ATP binding"/>
    <property type="evidence" value="ECO:0007669"/>
    <property type="project" value="UniProtKB-KW"/>
</dbReference>
<dbReference type="InterPro" id="IPR038248">
    <property type="entry name" value="Dicer_dimer_sf"/>
</dbReference>
<dbReference type="InterPro" id="IPR001650">
    <property type="entry name" value="Helicase_C-like"/>
</dbReference>
<evidence type="ECO:0000259" key="8">
    <source>
        <dbReference type="PROSITE" id="PS50142"/>
    </source>
</evidence>
<dbReference type="InterPro" id="IPR027417">
    <property type="entry name" value="P-loop_NTPase"/>
</dbReference>
<organism evidence="12 13">
    <name type="scientific">Gymnopilus junonius</name>
    <name type="common">Spectacular rustgill mushroom</name>
    <name type="synonym">Gymnopilus spectabilis subsp. junonius</name>
    <dbReference type="NCBI Taxonomy" id="109634"/>
    <lineage>
        <taxon>Eukaryota</taxon>
        <taxon>Fungi</taxon>
        <taxon>Dikarya</taxon>
        <taxon>Basidiomycota</taxon>
        <taxon>Agaricomycotina</taxon>
        <taxon>Agaricomycetes</taxon>
        <taxon>Agaricomycetidae</taxon>
        <taxon>Agaricales</taxon>
        <taxon>Agaricineae</taxon>
        <taxon>Hymenogastraceae</taxon>
        <taxon>Gymnopilus</taxon>
    </lineage>
</organism>
<dbReference type="GO" id="GO:0004525">
    <property type="term" value="F:ribonuclease III activity"/>
    <property type="evidence" value="ECO:0007669"/>
    <property type="project" value="InterPro"/>
</dbReference>
<accession>A0A9P5TIZ4</accession>
<keyword evidence="2" id="KW-0547">Nucleotide-binding</keyword>
<evidence type="ECO:0000256" key="5">
    <source>
        <dbReference type="ARBA" id="ARBA00022840"/>
    </source>
</evidence>
<dbReference type="InterPro" id="IPR005034">
    <property type="entry name" value="Dicer_dimerisation"/>
</dbReference>
<dbReference type="SUPFAM" id="SSF69065">
    <property type="entry name" value="RNase III domain-like"/>
    <property type="match status" value="2"/>
</dbReference>
<protein>
    <recommendedName>
        <fullName evidence="14">Dicer-like protein 1</fullName>
    </recommendedName>
</protein>
<reference evidence="12" key="1">
    <citation type="submission" date="2020-11" db="EMBL/GenBank/DDBJ databases">
        <authorList>
            <consortium name="DOE Joint Genome Institute"/>
            <person name="Ahrendt S."/>
            <person name="Riley R."/>
            <person name="Andreopoulos W."/>
            <person name="LaButti K."/>
            <person name="Pangilinan J."/>
            <person name="Ruiz-duenas F.J."/>
            <person name="Barrasa J.M."/>
            <person name="Sanchez-Garcia M."/>
            <person name="Camarero S."/>
            <person name="Miyauchi S."/>
            <person name="Serrano A."/>
            <person name="Linde D."/>
            <person name="Babiker R."/>
            <person name="Drula E."/>
            <person name="Ayuso-Fernandez I."/>
            <person name="Pacheco R."/>
            <person name="Padilla G."/>
            <person name="Ferreira P."/>
            <person name="Barriuso J."/>
            <person name="Kellner H."/>
            <person name="Castanera R."/>
            <person name="Alfaro M."/>
            <person name="Ramirez L."/>
            <person name="Pisabarro A.G."/>
            <person name="Kuo A."/>
            <person name="Tritt A."/>
            <person name="Lipzen A."/>
            <person name="He G."/>
            <person name="Yan M."/>
            <person name="Ng V."/>
            <person name="Cullen D."/>
            <person name="Martin F."/>
            <person name="Rosso M.-N."/>
            <person name="Henrissat B."/>
            <person name="Hibbett D."/>
            <person name="Martinez A.T."/>
            <person name="Grigoriev I.V."/>
        </authorList>
    </citation>
    <scope>NUCLEOTIDE SEQUENCE</scope>
    <source>
        <strain evidence="12">AH 44721</strain>
    </source>
</reference>
<dbReference type="InterPro" id="IPR000999">
    <property type="entry name" value="RNase_III_dom"/>
</dbReference>
<dbReference type="Proteomes" id="UP000724874">
    <property type="component" value="Unassembled WGS sequence"/>
</dbReference>
<dbReference type="PROSITE" id="PS00517">
    <property type="entry name" value="RNASE_3_1"/>
    <property type="match status" value="1"/>
</dbReference>
<evidence type="ECO:0000256" key="1">
    <source>
        <dbReference type="ARBA" id="ARBA00022737"/>
    </source>
</evidence>
<sequence length="1434" mass="160616">MAIDSGNVNAVLQAAKLEELVPRQYQEEVFSRAQKGNIIAALDTGSGKTLISLLLIKWIASLEKTKEKAIIFLVPKVTLVEQQYSYIKRNSTLKVGKLHGAQDLDLSDRTGWKRRLESCDVIVMTAQIFLNILTHSLWTMEKVALMIFDECHHARKNHPYNAILREYSYCPTVSRPKVFGMTASPIWNIKDPVGSLTVLEANLDAKVTAVREHVEELAVYSPKALEFIKEFPPPPETFDDYPSPTIYQCFKVIDQRTWGQLDIPWTNIDLRYQVTLSNIGPYCASMFLYLEIQHHIMGIIAETKGKLLEDDDETRMEGVLWSSVSSPKALPQEFYLIMDILLEFHSCFPTDITSTTVPIPIPLDWCTPKVKVLVEILLAYLGRSPTFQCIIFVEQRQVASSLSKILPAIPELTDNIFCAFLVGEGVNSEGASTQTNKHYGDPVKLFRDRKINVLIATSVAEEGLDFQECDLVVRFDGLHHMVGYVQSRGRARKSDSTFIIMVQQDDNAQLKKYHDLKTKEPEVKHVYRTRHMAVDDKESDGDQTDSDEETDPTDLLARERYLVPSTGATLTYDNSLSLLNHLCSLIPRDAFTQVHKPKYTGDFEATVHLPRVLPVSAAELNFTGPIRRSKKEAKRAAAFKAVKRLRELDVFDEYLLPTSKDEGEEVVKYSAGKISQIIPQMMTIDVRDPWCIGEKLWLHTIVIDSEAAAGLVTGTPIAPEETKIGGFPVQTLPAKLLRFDEDLEHEQRAAMQEFTKLGIWCNINAKKITGPLSLYMVPITPDHQPDFEAIQVLLANPRGIDDWSGISEEHCNKLIVLSKNQYYRAFLLRSIRPELTPMSHRLSGSLDSTGQTYFDHWVEVWPMNRKWVVPTDGAILEVTPLLRSNMGTYSLDTNSEPTDTVLSVTSNRFLPQKSSPWFPMSYSVRRAYEIMPVLCHRITNVYRASCARHELKLPSIPTSLMIESFTIPSASMPFNNQRLETLGDAVLQLCTTIHLLNQYPNRHEGQLTALRQLHVSNKYLLRRALDLGLERYVNTEIPSIRRGWRYILSVTGSSEGAGPDTRSISRQYPRRSLQDCMEALLGASFVAGGVSLALYTGTALGLEFGGSIPWFMRYSQIYNPAPITSLFTGLEEALGYIFHYNHLVLESLTHPSFTNSEVPSYQRLEFLGDAIIELVVMKYLFDKFPHATSHQLSLSRARAICSPTLAYLTVKRLGLHKMMLVNSMALSQALNVYVPLFEGLSGKEVVKASWKYDPPKALSDVFESIIGAVLVDSGYDYEKTAAVVEYVMDDVLEALSPAVQKDPVSELTEWLAGSGCRSLHFEKRVKETDPHGLEGVVAIVHGNLIVGPIISATPQVAKFVAAERALAILKDSESDKSLSCLCNCASVMDVVSTADVNKGFSKLSIDSAVGDPSDGEDEDEVTGILVQVEDKVVN</sequence>
<dbReference type="Gene3D" id="1.10.1520.10">
    <property type="entry name" value="Ribonuclease III domain"/>
    <property type="match status" value="2"/>
</dbReference>
<evidence type="ECO:0000256" key="6">
    <source>
        <dbReference type="PROSITE-ProRule" id="PRU00657"/>
    </source>
</evidence>
<keyword evidence="5" id="KW-0067">ATP-binding</keyword>
<evidence type="ECO:0000256" key="4">
    <source>
        <dbReference type="ARBA" id="ARBA00022806"/>
    </source>
</evidence>
<dbReference type="InterPro" id="IPR014001">
    <property type="entry name" value="Helicase_ATP-bd"/>
</dbReference>
<dbReference type="Pfam" id="PF00636">
    <property type="entry name" value="Ribonuclease_3"/>
    <property type="match status" value="2"/>
</dbReference>
<evidence type="ECO:0000259" key="10">
    <source>
        <dbReference type="PROSITE" id="PS51194"/>
    </source>
</evidence>
<comment type="similarity">
    <text evidence="6">Belongs to the helicase family. Dicer subfamily.</text>
</comment>
<feature type="compositionally biased region" description="Acidic residues" evidence="7">
    <location>
        <begin position="537"/>
        <end position="552"/>
    </location>
</feature>
<feature type="region of interest" description="Disordered" evidence="7">
    <location>
        <begin position="532"/>
        <end position="554"/>
    </location>
</feature>
<dbReference type="Pfam" id="PF00271">
    <property type="entry name" value="Helicase_C"/>
    <property type="match status" value="1"/>
</dbReference>
<keyword evidence="6" id="KW-0694">RNA-binding</keyword>
<keyword evidence="3" id="KW-0378">Hydrolase</keyword>
<dbReference type="CDD" id="cd18034">
    <property type="entry name" value="DEXHc_dicer"/>
    <property type="match status" value="1"/>
</dbReference>
<dbReference type="PROSITE" id="PS51327">
    <property type="entry name" value="DICER_DSRBF"/>
    <property type="match status" value="1"/>
</dbReference>
<name>A0A9P5TIZ4_GYMJU</name>
<dbReference type="PANTHER" id="PTHR14950:SF37">
    <property type="entry name" value="ENDORIBONUCLEASE DICER"/>
    <property type="match status" value="1"/>
</dbReference>
<evidence type="ECO:0000259" key="9">
    <source>
        <dbReference type="PROSITE" id="PS51192"/>
    </source>
</evidence>
<dbReference type="SMART" id="SM00487">
    <property type="entry name" value="DEXDc"/>
    <property type="match status" value="1"/>
</dbReference>
<evidence type="ECO:0000313" key="13">
    <source>
        <dbReference type="Proteomes" id="UP000724874"/>
    </source>
</evidence>
<evidence type="ECO:0008006" key="14">
    <source>
        <dbReference type="Google" id="ProtNLM"/>
    </source>
</evidence>
<dbReference type="Pfam" id="PF00270">
    <property type="entry name" value="DEAD"/>
    <property type="match status" value="1"/>
</dbReference>
<dbReference type="PROSITE" id="PS51192">
    <property type="entry name" value="HELICASE_ATP_BIND_1"/>
    <property type="match status" value="1"/>
</dbReference>
<dbReference type="OrthoDB" id="416741at2759"/>
<keyword evidence="1" id="KW-0677">Repeat</keyword>
<evidence type="ECO:0000313" key="12">
    <source>
        <dbReference type="EMBL" id="KAF8881944.1"/>
    </source>
</evidence>
<proteinExistence type="inferred from homology"/>
<feature type="domain" description="Helicase C-terminal" evidence="10">
    <location>
        <begin position="373"/>
        <end position="535"/>
    </location>
</feature>
<dbReference type="PROSITE" id="PS50142">
    <property type="entry name" value="RNASE_3_2"/>
    <property type="match status" value="2"/>
</dbReference>
<feature type="domain" description="RNase III" evidence="8">
    <location>
        <begin position="960"/>
        <end position="1089"/>
    </location>
</feature>
<evidence type="ECO:0000259" key="11">
    <source>
        <dbReference type="PROSITE" id="PS51327"/>
    </source>
</evidence>
<evidence type="ECO:0000256" key="3">
    <source>
        <dbReference type="ARBA" id="ARBA00022801"/>
    </source>
</evidence>